<accession>F2BA98</accession>
<evidence type="ECO:0000313" key="1">
    <source>
        <dbReference type="EMBL" id="EGF11558.1"/>
    </source>
</evidence>
<organism evidence="1 2">
    <name type="scientific">Neisseria bacilliformis ATCC BAA-1200</name>
    <dbReference type="NCBI Taxonomy" id="888742"/>
    <lineage>
        <taxon>Bacteria</taxon>
        <taxon>Pseudomonadati</taxon>
        <taxon>Pseudomonadota</taxon>
        <taxon>Betaproteobacteria</taxon>
        <taxon>Neisseriales</taxon>
        <taxon>Neisseriaceae</taxon>
        <taxon>Neisseria</taxon>
    </lineage>
</organism>
<protein>
    <submittedName>
        <fullName evidence="1">Uncharacterized protein</fullName>
    </submittedName>
</protein>
<reference evidence="1 2" key="1">
    <citation type="submission" date="2011-02" db="EMBL/GenBank/DDBJ databases">
        <authorList>
            <person name="Muzny D."/>
            <person name="Qin X."/>
            <person name="Deng J."/>
            <person name="Jiang H."/>
            <person name="Liu Y."/>
            <person name="Qu J."/>
            <person name="Song X.-Z."/>
            <person name="Zhang L."/>
            <person name="Thornton R."/>
            <person name="Coyle M."/>
            <person name="Francisco L."/>
            <person name="Jackson L."/>
            <person name="Javaid M."/>
            <person name="Korchina V."/>
            <person name="Kovar C."/>
            <person name="Mata R."/>
            <person name="Mathew T."/>
            <person name="Ngo R."/>
            <person name="Nguyen L."/>
            <person name="Nguyen N."/>
            <person name="Okwuonu G."/>
            <person name="Ongeri F."/>
            <person name="Pham C."/>
            <person name="Simmons D."/>
            <person name="Wilczek-Boney K."/>
            <person name="Hale W."/>
            <person name="Jakkamsetti A."/>
            <person name="Pham P."/>
            <person name="Ruth R."/>
            <person name="San Lucas F."/>
            <person name="Warren J."/>
            <person name="Zhang J."/>
            <person name="Zhao Z."/>
            <person name="Zhou C."/>
            <person name="Zhu D."/>
            <person name="Lee S."/>
            <person name="Bess C."/>
            <person name="Blankenburg K."/>
            <person name="Forbes L."/>
            <person name="Fu Q."/>
            <person name="Gubbala S."/>
            <person name="Hirani K."/>
            <person name="Jayaseelan J.C."/>
            <person name="Lara F."/>
            <person name="Munidasa M."/>
            <person name="Palculict T."/>
            <person name="Patil S."/>
            <person name="Pu L.-L."/>
            <person name="Saada N."/>
            <person name="Tang L."/>
            <person name="Weissenberger G."/>
            <person name="Zhu Y."/>
            <person name="Hemphill L."/>
            <person name="Shang Y."/>
            <person name="Youmans B."/>
            <person name="Ayvaz T."/>
            <person name="Ross M."/>
            <person name="Santibanez J."/>
            <person name="Aqrawi P."/>
            <person name="Gross S."/>
            <person name="Joshi V."/>
            <person name="Fowler G."/>
            <person name="Nazareth L."/>
            <person name="Reid J."/>
            <person name="Worley K."/>
            <person name="Petrosino J."/>
            <person name="Highlander S."/>
            <person name="Gibbs R."/>
        </authorList>
    </citation>
    <scope>NUCLEOTIDE SEQUENCE [LARGE SCALE GENOMIC DNA]</scope>
    <source>
        <strain evidence="1 2">ATCC BAA-1200</strain>
    </source>
</reference>
<dbReference type="Proteomes" id="UP000004105">
    <property type="component" value="Unassembled WGS sequence"/>
</dbReference>
<dbReference type="HOGENOM" id="CLU_3082172_0_0_4"/>
<keyword evidence="2" id="KW-1185">Reference proteome</keyword>
<evidence type="ECO:0000313" key="2">
    <source>
        <dbReference type="Proteomes" id="UP000004105"/>
    </source>
</evidence>
<comment type="caution">
    <text evidence="1">The sequence shown here is derived from an EMBL/GenBank/DDBJ whole genome shotgun (WGS) entry which is preliminary data.</text>
</comment>
<name>F2BA98_9NEIS</name>
<sequence length="52" mass="5630">MADKVTQSGLQTGQFNMFPRYKARPASDAKKPAVRTRRVLCSAAAVYASSPV</sequence>
<proteinExistence type="predicted"/>
<dbReference type="AlphaFoldDB" id="F2BA98"/>
<dbReference type="EMBL" id="AFAY01000012">
    <property type="protein sequence ID" value="EGF11558.1"/>
    <property type="molecule type" value="Genomic_DNA"/>
</dbReference>
<gene>
    <name evidence="1" type="ORF">HMPREF9123_0674</name>
</gene>